<gene>
    <name evidence="2" type="ORF">EVAR_56501_1</name>
</gene>
<proteinExistence type="predicted"/>
<sequence length="91" mass="10086">MNSGLRVNRIPAPRSDASSDNITGSVLRRTRWGAKRAWKPPETVWSPPPMGTRNHRTNDQASNQKGDGSPPPMDTRKPRGVTKPTSWEAII</sequence>
<dbReference type="Proteomes" id="UP000299102">
    <property type="component" value="Unassembled WGS sequence"/>
</dbReference>
<dbReference type="AlphaFoldDB" id="A0A4C1XJU9"/>
<evidence type="ECO:0000313" key="3">
    <source>
        <dbReference type="Proteomes" id="UP000299102"/>
    </source>
</evidence>
<name>A0A4C1XJU9_EUMVA</name>
<comment type="caution">
    <text evidence="2">The sequence shown here is derived from an EMBL/GenBank/DDBJ whole genome shotgun (WGS) entry which is preliminary data.</text>
</comment>
<accession>A0A4C1XJU9</accession>
<feature type="compositionally biased region" description="Basic residues" evidence="1">
    <location>
        <begin position="28"/>
        <end position="38"/>
    </location>
</feature>
<evidence type="ECO:0000313" key="2">
    <source>
        <dbReference type="EMBL" id="GBP63390.1"/>
    </source>
</evidence>
<reference evidence="2 3" key="1">
    <citation type="journal article" date="2019" name="Commun. Biol.">
        <title>The bagworm genome reveals a unique fibroin gene that provides high tensile strength.</title>
        <authorList>
            <person name="Kono N."/>
            <person name="Nakamura H."/>
            <person name="Ohtoshi R."/>
            <person name="Tomita M."/>
            <person name="Numata K."/>
            <person name="Arakawa K."/>
        </authorList>
    </citation>
    <scope>NUCLEOTIDE SEQUENCE [LARGE SCALE GENOMIC DNA]</scope>
</reference>
<protein>
    <submittedName>
        <fullName evidence="2">Uncharacterized protein</fullName>
    </submittedName>
</protein>
<keyword evidence="3" id="KW-1185">Reference proteome</keyword>
<evidence type="ECO:0000256" key="1">
    <source>
        <dbReference type="SAM" id="MobiDB-lite"/>
    </source>
</evidence>
<organism evidence="2 3">
    <name type="scientific">Eumeta variegata</name>
    <name type="common">Bagworm moth</name>
    <name type="synonym">Eumeta japonica</name>
    <dbReference type="NCBI Taxonomy" id="151549"/>
    <lineage>
        <taxon>Eukaryota</taxon>
        <taxon>Metazoa</taxon>
        <taxon>Ecdysozoa</taxon>
        <taxon>Arthropoda</taxon>
        <taxon>Hexapoda</taxon>
        <taxon>Insecta</taxon>
        <taxon>Pterygota</taxon>
        <taxon>Neoptera</taxon>
        <taxon>Endopterygota</taxon>
        <taxon>Lepidoptera</taxon>
        <taxon>Glossata</taxon>
        <taxon>Ditrysia</taxon>
        <taxon>Tineoidea</taxon>
        <taxon>Psychidae</taxon>
        <taxon>Oiketicinae</taxon>
        <taxon>Eumeta</taxon>
    </lineage>
</organism>
<feature type="region of interest" description="Disordered" evidence="1">
    <location>
        <begin position="1"/>
        <end position="91"/>
    </location>
</feature>
<dbReference type="EMBL" id="BGZK01000868">
    <property type="protein sequence ID" value="GBP63390.1"/>
    <property type="molecule type" value="Genomic_DNA"/>
</dbReference>